<keyword evidence="7" id="KW-0539">Nucleus</keyword>
<evidence type="ECO:0000256" key="5">
    <source>
        <dbReference type="ARBA" id="ARBA00023010"/>
    </source>
</evidence>
<keyword evidence="3" id="KW-0509">mRNA transport</keyword>
<sequence>MKTHIRDSLGLCDHNIFREVCDSMPKDSTIPLNLVTVRDSTLFTWDFQNNCVFSIQIKGARNKNVENIHQKLLPLHPPLFSPTSLVCNESKTLLAVVGSNGILVLELPHKNSPYDRRDDNKEVIYSRSFSLDERLLSCSDIIKVNQVKFHPGSVDDSHILALTSDNMLRLYQIENREAINLAVFSVGEKPRGMFPGSNTAFLDIYGEIAVDFDFGFPEIVKETSVSQIQSLVPSVRTPDRELMSFNNKSRSGVKITPKIFDESDGIESKNNKNEELIWPVYILRGNCEIYSININLKKGANSALRGPYKIYGQPNFIDSEEACTIICLKTVPEIFSVATSIGTITNLLLLDNKSSEDDNRPSILKSVPTKELFVFERIELELWLSLQQDLNESVVKCKNFVFLHKDESKVSQFFAVHNGGVHSVNISCVEELQNYIFGPEDSSPTSDIFIHPSTAEYLVCTKTANSNKTNTVIGFSLYYHPTSVIVLLSDSSVITLGILSSPVIRKSDDKFTKEVTDNLDVQSPLKKMLTDSFDAYIQKILKKASSQPILKLSSASNNSPEECYDLLQTASQMFREKYFPQFNKVRDELEKRTHTLKLLKQSQKEELEKMSVAKTELRIQAGNLAEKYEDLKDKQDELLTRCEQLLMMVSRKKLEASDAEKNFMADLQSFGRNSVVYDKTVKNLEKKWQYQQLQIEKWKSDEAKKVTNISEIQAATIKNALQESSQKIQEMIKEVRQFKKKFEK</sequence>
<dbReference type="InterPro" id="IPR036322">
    <property type="entry name" value="WD40_repeat_dom_sf"/>
</dbReference>
<dbReference type="GO" id="GO:0000055">
    <property type="term" value="P:ribosomal large subunit export from nucleus"/>
    <property type="evidence" value="ECO:0007669"/>
    <property type="project" value="InterPro"/>
</dbReference>
<dbReference type="GeneID" id="115890075"/>
<dbReference type="OrthoDB" id="341482at2759"/>
<accession>A0A6J2YS31</accession>
<dbReference type="Pfam" id="PF10168">
    <property type="entry name" value="Nup88"/>
    <property type="match status" value="1"/>
</dbReference>
<dbReference type="GO" id="GO:0006606">
    <property type="term" value="P:protein import into nucleus"/>
    <property type="evidence" value="ECO:0007669"/>
    <property type="project" value="TreeGrafter"/>
</dbReference>
<evidence type="ECO:0000256" key="6">
    <source>
        <dbReference type="ARBA" id="ARBA00023132"/>
    </source>
</evidence>
<evidence type="ECO:0000256" key="2">
    <source>
        <dbReference type="ARBA" id="ARBA00022448"/>
    </source>
</evidence>
<comment type="subcellular location">
    <subcellularLocation>
        <location evidence="1">Nucleus</location>
        <location evidence="1">Nuclear pore complex</location>
    </subcellularLocation>
</comment>
<dbReference type="RefSeq" id="XP_030766061.1">
    <property type="nucleotide sequence ID" value="XM_030910201.1"/>
</dbReference>
<dbReference type="AlphaFoldDB" id="A0A6J2YS31"/>
<dbReference type="KEGG" id="soy:115890075"/>
<dbReference type="InParanoid" id="A0A6J2YS31"/>
<gene>
    <name evidence="10" type="primary">LOC115890075</name>
</gene>
<feature type="coiled-coil region" evidence="8">
    <location>
        <begin position="714"/>
        <end position="741"/>
    </location>
</feature>
<evidence type="ECO:0000256" key="8">
    <source>
        <dbReference type="SAM" id="Coils"/>
    </source>
</evidence>
<dbReference type="GO" id="GO:0005643">
    <property type="term" value="C:nuclear pore"/>
    <property type="evidence" value="ECO:0007669"/>
    <property type="project" value="UniProtKB-SubCell"/>
</dbReference>
<feature type="coiled-coil region" evidence="8">
    <location>
        <begin position="586"/>
        <end position="648"/>
    </location>
</feature>
<protein>
    <submittedName>
        <fullName evidence="10">Nuclear pore complex protein Nup88</fullName>
    </submittedName>
</protein>
<organism evidence="9 10">
    <name type="scientific">Sitophilus oryzae</name>
    <name type="common">Rice weevil</name>
    <name type="synonym">Curculio oryzae</name>
    <dbReference type="NCBI Taxonomy" id="7048"/>
    <lineage>
        <taxon>Eukaryota</taxon>
        <taxon>Metazoa</taxon>
        <taxon>Ecdysozoa</taxon>
        <taxon>Arthropoda</taxon>
        <taxon>Hexapoda</taxon>
        <taxon>Insecta</taxon>
        <taxon>Pterygota</taxon>
        <taxon>Neoptera</taxon>
        <taxon>Endopterygota</taxon>
        <taxon>Coleoptera</taxon>
        <taxon>Polyphaga</taxon>
        <taxon>Cucujiformia</taxon>
        <taxon>Curculionidae</taxon>
        <taxon>Dryophthorinae</taxon>
        <taxon>Sitophilus</taxon>
    </lineage>
</organism>
<dbReference type="Proteomes" id="UP000504635">
    <property type="component" value="Unplaced"/>
</dbReference>
<dbReference type="PANTHER" id="PTHR13257:SF0">
    <property type="entry name" value="NUCLEAR PORE COMPLEX PROTEIN NUP88"/>
    <property type="match status" value="1"/>
</dbReference>
<dbReference type="SUPFAM" id="SSF50978">
    <property type="entry name" value="WD40 repeat-like"/>
    <property type="match status" value="1"/>
</dbReference>
<dbReference type="PANTHER" id="PTHR13257">
    <property type="entry name" value="NUCLEOPORIN NUP84-RELATED"/>
    <property type="match status" value="1"/>
</dbReference>
<name>A0A6J2YS31_SITOR</name>
<evidence type="ECO:0000256" key="1">
    <source>
        <dbReference type="ARBA" id="ARBA00004567"/>
    </source>
</evidence>
<dbReference type="InterPro" id="IPR019321">
    <property type="entry name" value="Nucleoporin_Nup88"/>
</dbReference>
<keyword evidence="9" id="KW-1185">Reference proteome</keyword>
<keyword evidence="8" id="KW-0175">Coiled coil</keyword>
<dbReference type="GO" id="GO:0000056">
    <property type="term" value="P:ribosomal small subunit export from nucleus"/>
    <property type="evidence" value="ECO:0007669"/>
    <property type="project" value="InterPro"/>
</dbReference>
<evidence type="ECO:0000313" key="9">
    <source>
        <dbReference type="Proteomes" id="UP000504635"/>
    </source>
</evidence>
<evidence type="ECO:0000313" key="10">
    <source>
        <dbReference type="RefSeq" id="XP_030766061.1"/>
    </source>
</evidence>
<reference evidence="10" key="1">
    <citation type="submission" date="2025-08" db="UniProtKB">
        <authorList>
            <consortium name="RefSeq"/>
        </authorList>
    </citation>
    <scope>IDENTIFICATION</scope>
    <source>
        <tissue evidence="10">Gonads</tissue>
    </source>
</reference>
<dbReference type="InterPro" id="IPR037700">
    <property type="entry name" value="NUP88/NUP82"/>
</dbReference>
<proteinExistence type="predicted"/>
<keyword evidence="2" id="KW-0813">Transport</keyword>
<dbReference type="GO" id="GO:0006406">
    <property type="term" value="P:mRNA export from nucleus"/>
    <property type="evidence" value="ECO:0007669"/>
    <property type="project" value="TreeGrafter"/>
</dbReference>
<dbReference type="FunCoup" id="A0A6J2YS31">
    <property type="interactions" value="1818"/>
</dbReference>
<keyword evidence="6" id="KW-0906">Nuclear pore complex</keyword>
<dbReference type="GO" id="GO:0017056">
    <property type="term" value="F:structural constituent of nuclear pore"/>
    <property type="evidence" value="ECO:0007669"/>
    <property type="project" value="InterPro"/>
</dbReference>
<evidence type="ECO:0000256" key="3">
    <source>
        <dbReference type="ARBA" id="ARBA00022816"/>
    </source>
</evidence>
<keyword evidence="5" id="KW-0811">Translocation</keyword>
<keyword evidence="4" id="KW-0653">Protein transport</keyword>
<evidence type="ECO:0000256" key="4">
    <source>
        <dbReference type="ARBA" id="ARBA00022927"/>
    </source>
</evidence>
<evidence type="ECO:0000256" key="7">
    <source>
        <dbReference type="ARBA" id="ARBA00023242"/>
    </source>
</evidence>
<dbReference type="CTD" id="41562"/>